<evidence type="ECO:0000259" key="2">
    <source>
        <dbReference type="PROSITE" id="PS51688"/>
    </source>
</evidence>
<dbReference type="InterPro" id="IPR010572">
    <property type="entry name" value="Tail_dom"/>
</dbReference>
<dbReference type="InterPro" id="IPR003961">
    <property type="entry name" value="FN3_dom"/>
</dbReference>
<evidence type="ECO:0008006" key="5">
    <source>
        <dbReference type="Google" id="ProtNLM"/>
    </source>
</evidence>
<dbReference type="Pfam" id="PF13884">
    <property type="entry name" value="Peptidase_S74"/>
    <property type="match status" value="1"/>
</dbReference>
<name>A0A268RUI1_SHOCL</name>
<dbReference type="PROSITE" id="PS50853">
    <property type="entry name" value="FN3"/>
    <property type="match status" value="1"/>
</dbReference>
<feature type="domain" description="Fibronectin type-III" evidence="1">
    <location>
        <begin position="415"/>
        <end position="510"/>
    </location>
</feature>
<dbReference type="InterPro" id="IPR030392">
    <property type="entry name" value="S74_ICA"/>
</dbReference>
<reference evidence="3 4" key="1">
    <citation type="submission" date="2017-07" db="EMBL/GenBank/DDBJ databases">
        <title>Isolation and whole genome analysis of endospore-forming bacteria from heroin.</title>
        <authorList>
            <person name="Kalinowski J."/>
            <person name="Ahrens B."/>
            <person name="Al-Dilaimi A."/>
            <person name="Winkler A."/>
            <person name="Wibberg D."/>
            <person name="Schleenbecker U."/>
            <person name="Ruckert C."/>
            <person name="Wolfel R."/>
            <person name="Grass G."/>
        </authorList>
    </citation>
    <scope>NUCLEOTIDE SEQUENCE [LARGE SCALE GENOMIC DNA]</scope>
    <source>
        <strain evidence="3 4">7523-2</strain>
    </source>
</reference>
<dbReference type="PROSITE" id="PS51688">
    <property type="entry name" value="ICA"/>
    <property type="match status" value="1"/>
</dbReference>
<dbReference type="CDD" id="cd00063">
    <property type="entry name" value="FN3"/>
    <property type="match status" value="1"/>
</dbReference>
<comment type="caution">
    <text evidence="3">The sequence shown here is derived from an EMBL/GenBank/DDBJ whole genome shotgun (WGS) entry which is preliminary data.</text>
</comment>
<evidence type="ECO:0000313" key="4">
    <source>
        <dbReference type="Proteomes" id="UP000216133"/>
    </source>
</evidence>
<dbReference type="SUPFAM" id="SSF49265">
    <property type="entry name" value="Fibronectin type III"/>
    <property type="match status" value="1"/>
</dbReference>
<evidence type="ECO:0000259" key="1">
    <source>
        <dbReference type="PROSITE" id="PS50853"/>
    </source>
</evidence>
<sequence>MVIKGEGDRMNVFIFDKHETCRAVLDERHLIEAVHTEQLNNAHSFEFTILADCDHALEIIEGQQVAFYDVDGDFQLFEIVVVEDRHGDAAYKTVICEHAVNELLDEPIEHIQFHRTNARQALSSILARTRWQPGVVAELGEAPVEFGQTNAKYCVAELLNTFKGELRCRVTIDGSKITGRYIDILSRRGADTGKRFEYRKDLTEIERTIDMSSVKTAIRAYGKPTEDENGDQGKPITFKDIEWSKAKGDPIDKPKGQDWLGDEQARALWGRGDYEEKRHRFGILEESDEENPVRLLEQTYEYLQTVCTPLVHYSGKVVDLFRLSNFEHERIQLGDTAAVLDEDIYPVIQEKTRVIELKRDLLDPSNDEVVLGEFLPLFSSPNQEVERVLAKVKENSHVWDRAGRPIQPNSYPDIVPEIPANVTATGLYAAVMVEWDFSHLDTYIAGYEVYASEVQGFAGSPETLVYRGIGNAYSFHGEPNKQYYFRVRAFNYYERYSPLSEEVSATTARIVSEDIFFGEDLAAKLRELSKEAQIIADGSIHLDQLEESAREQLKQDAKQYTDEEIKAVTEQINSELAEKAGLEYVDGKFQFTDGKLAELDSITDNLTREVGDINGTVSNIATNVDVIEGELSATASRLTNMDGKLSAQEADIRANAEAISARITKDEFEDTTGQLSSQIGELELTASGLRTDFGELSKTVEGVSEKQSNFETTINGLKADVSNVETRVDNNAGAITNVSSRTSQLELRADQFSTSIREIQSDFDSLAIGVRNLARRNAVTPWGYAFTENDYVYRIDTPNEGGMRIDASIFEADKEYVLSFKIRKISGAITSLAGHSNGFETIGVYRDGKLVSRDWLKGNDVNPYPDDTATHEYVVYLKFTKPNADNANLYIQPNRSSYSTEYVAEIWDLKVEEGNKKTGWEPAPEDTQNRLSSAETSIDQNAREISLKASQTSVNGLTNRMSQAESKLSVQADQINARVEKNGVIAAINLSSEGVRIDGAKTRITGQTLIDNGVIKTAHIGEAAVGTAAIANASISKAKLQNAIIGTAQIENGAITNAKIGNGQIDNAKIANATITNAKISDISAAKITSGTLDAANIMVRAMNGSMAVQMDGDGFKAFDSNARNRILIGIRNFNGQGSDPALVRFFDPGGKNMGYIGANTNDTFTIYSASSTFIDSVNRIISRSGEFRFDPMRGSSGSRYWVMGRGNTSSKSGLHPTFRPDTSGWGLVGMSNFRLWEVWTNNMHYFTMHKISSRNVKENIEPLDLDYFARLIDQVELMSYHYKTPDRNGAFVRPNYGPISEDLPEEFRTPSDEGPALSMDDFIAGILAKVKVQDRIMKEQANAIKEIQKQVNALKGGR</sequence>
<dbReference type="NCBIfam" id="TIGR01665">
    <property type="entry name" value="put_anti_recept"/>
    <property type="match status" value="1"/>
</dbReference>
<dbReference type="Gene3D" id="1.20.5.340">
    <property type="match status" value="1"/>
</dbReference>
<dbReference type="Gene3D" id="2.160.10.20">
    <property type="entry name" value="Insect antifreeze protein"/>
    <property type="match status" value="1"/>
</dbReference>
<gene>
    <name evidence="3" type="ORF">CHH61_21405</name>
</gene>
<evidence type="ECO:0000313" key="3">
    <source>
        <dbReference type="EMBL" id="PAF23918.1"/>
    </source>
</evidence>
<dbReference type="EMBL" id="NPBS01000136">
    <property type="protein sequence ID" value="PAF23918.1"/>
    <property type="molecule type" value="Genomic_DNA"/>
</dbReference>
<protein>
    <recommendedName>
        <fullName evidence="5">Peptidase S74 domain-containing protein</fullName>
    </recommendedName>
</protein>
<proteinExistence type="predicted"/>
<dbReference type="Gene3D" id="2.60.40.10">
    <property type="entry name" value="Immunoglobulins"/>
    <property type="match status" value="1"/>
</dbReference>
<dbReference type="InterPro" id="IPR013783">
    <property type="entry name" value="Ig-like_fold"/>
</dbReference>
<feature type="domain" description="Peptidase S74" evidence="2">
    <location>
        <begin position="1253"/>
        <end position="1359"/>
    </location>
</feature>
<dbReference type="SUPFAM" id="SSF57997">
    <property type="entry name" value="Tropomyosin"/>
    <property type="match status" value="1"/>
</dbReference>
<dbReference type="InterPro" id="IPR036116">
    <property type="entry name" value="FN3_sf"/>
</dbReference>
<dbReference type="Pfam" id="PF06605">
    <property type="entry name" value="Prophage_tail"/>
    <property type="match status" value="1"/>
</dbReference>
<dbReference type="InterPro" id="IPR007119">
    <property type="entry name" value="Phage_tail_spike_N"/>
</dbReference>
<organism evidence="3 4">
    <name type="scientific">Shouchella clausii</name>
    <name type="common">Alkalihalobacillus clausii</name>
    <dbReference type="NCBI Taxonomy" id="79880"/>
    <lineage>
        <taxon>Bacteria</taxon>
        <taxon>Bacillati</taxon>
        <taxon>Bacillota</taxon>
        <taxon>Bacilli</taxon>
        <taxon>Bacillales</taxon>
        <taxon>Bacillaceae</taxon>
        <taxon>Shouchella</taxon>
    </lineage>
</organism>
<accession>A0A268RUI1</accession>
<dbReference type="Proteomes" id="UP000216133">
    <property type="component" value="Unassembled WGS sequence"/>
</dbReference>